<feature type="transmembrane region" description="Helical" evidence="8">
    <location>
        <begin position="307"/>
        <end position="331"/>
    </location>
</feature>
<keyword evidence="5 8" id="KW-0812">Transmembrane</keyword>
<feature type="transmembrane region" description="Helical" evidence="8">
    <location>
        <begin position="252"/>
        <end position="271"/>
    </location>
</feature>
<evidence type="ECO:0000256" key="2">
    <source>
        <dbReference type="ARBA" id="ARBA00008335"/>
    </source>
</evidence>
<dbReference type="InterPro" id="IPR036259">
    <property type="entry name" value="MFS_trans_sf"/>
</dbReference>
<dbReference type="InterPro" id="IPR020846">
    <property type="entry name" value="MFS_dom"/>
</dbReference>
<accession>E6U3M3</accession>
<evidence type="ECO:0000256" key="4">
    <source>
        <dbReference type="ARBA" id="ARBA00022475"/>
    </source>
</evidence>
<evidence type="ECO:0000259" key="9">
    <source>
        <dbReference type="PROSITE" id="PS50850"/>
    </source>
</evidence>
<dbReference type="InterPro" id="IPR011701">
    <property type="entry name" value="MFS"/>
</dbReference>
<keyword evidence="11" id="KW-1185">Reference proteome</keyword>
<proteinExistence type="inferred from homology"/>
<feature type="transmembrane region" description="Helical" evidence="8">
    <location>
        <begin position="283"/>
        <end position="301"/>
    </location>
</feature>
<dbReference type="Proteomes" id="UP000001551">
    <property type="component" value="Chromosome"/>
</dbReference>
<gene>
    <name evidence="10" type="ordered locus">Ethha_2106</name>
</gene>
<feature type="transmembrane region" description="Helical" evidence="8">
    <location>
        <begin position="343"/>
        <end position="362"/>
    </location>
</feature>
<evidence type="ECO:0000256" key="3">
    <source>
        <dbReference type="ARBA" id="ARBA00022448"/>
    </source>
</evidence>
<feature type="transmembrane region" description="Helical" evidence="8">
    <location>
        <begin position="80"/>
        <end position="99"/>
    </location>
</feature>
<dbReference type="GO" id="GO:0005886">
    <property type="term" value="C:plasma membrane"/>
    <property type="evidence" value="ECO:0007669"/>
    <property type="project" value="UniProtKB-SubCell"/>
</dbReference>
<protein>
    <submittedName>
        <fullName evidence="10">Major facilitator superfamily MFS_1</fullName>
    </submittedName>
</protein>
<keyword evidence="4" id="KW-1003">Cell membrane</keyword>
<dbReference type="Pfam" id="PF07690">
    <property type="entry name" value="MFS_1"/>
    <property type="match status" value="2"/>
</dbReference>
<feature type="transmembrane region" description="Helical" evidence="8">
    <location>
        <begin position="138"/>
        <end position="160"/>
    </location>
</feature>
<feature type="transmembrane region" description="Helical" evidence="8">
    <location>
        <begin position="50"/>
        <end position="73"/>
    </location>
</feature>
<dbReference type="PROSITE" id="PS50850">
    <property type="entry name" value="MFS"/>
    <property type="match status" value="1"/>
</dbReference>
<feature type="transmembrane region" description="Helical" evidence="8">
    <location>
        <begin position="368"/>
        <end position="387"/>
    </location>
</feature>
<feature type="transmembrane region" description="Helical" evidence="8">
    <location>
        <begin position="218"/>
        <end position="240"/>
    </location>
</feature>
<dbReference type="EMBL" id="CP002400">
    <property type="protein sequence ID" value="ADU27623.1"/>
    <property type="molecule type" value="Genomic_DNA"/>
</dbReference>
<evidence type="ECO:0000313" key="11">
    <source>
        <dbReference type="Proteomes" id="UP000001551"/>
    </source>
</evidence>
<dbReference type="PANTHER" id="PTHR43271">
    <property type="entry name" value="BLL2771 PROTEIN"/>
    <property type="match status" value="1"/>
</dbReference>
<comment type="subcellular location">
    <subcellularLocation>
        <location evidence="1">Cell membrane</location>
        <topology evidence="1">Multi-pass membrane protein</topology>
    </subcellularLocation>
</comment>
<sequence>MQYIQIGTKEAQRASLGVLVGSTITYAVMYSPQPLISLYSKEYHIPPATASLSISLTSVALAVSLLFITMFAGGFDRKRFMSVSLLLTSGMTVAAAFLQNFSAFLVVRLLEGISIAGFPSIAMAYLNEEFSPRDIGRVIGYYVAGTATGGLIGRLIIGILTEHTNWHIAFGIQGAVSLAGAVWFWRFLPDSRNFKKQCISISNWLASVKKTLCNLHLWPMYIAAFLLMGGYTAVLDYIGYPLMHAPYNLSQTAFGFLFVVNLCGIFSSVLFGQMADRYSRRNVLALAIGVFIAGVLLTLYPNLVVKIAGVALVSFGFMAGHSVASGWTGLLAEHSCKGQAASFYLLFYYIGASLVGWSGGFFLDRSGWQGLCGYITLLLLAAFCAACRPWRWIHRANGSAFHRHA</sequence>
<name>E6U3M3_ETHHY</name>
<feature type="transmembrane region" description="Helical" evidence="8">
    <location>
        <begin position="12"/>
        <end position="30"/>
    </location>
</feature>
<dbReference type="KEGG" id="eha:Ethha_2106"/>
<dbReference type="AlphaFoldDB" id="E6U3M3"/>
<dbReference type="eggNOG" id="COG2814">
    <property type="taxonomic scope" value="Bacteria"/>
</dbReference>
<dbReference type="STRING" id="663278.Ethha_2106"/>
<dbReference type="Gene3D" id="1.20.1250.20">
    <property type="entry name" value="MFS general substrate transporter like domains"/>
    <property type="match status" value="1"/>
</dbReference>
<feature type="transmembrane region" description="Helical" evidence="8">
    <location>
        <begin position="166"/>
        <end position="188"/>
    </location>
</feature>
<comment type="similarity">
    <text evidence="2">Belongs to the major facilitator superfamily.</text>
</comment>
<evidence type="ECO:0000256" key="8">
    <source>
        <dbReference type="SAM" id="Phobius"/>
    </source>
</evidence>
<evidence type="ECO:0000256" key="1">
    <source>
        <dbReference type="ARBA" id="ARBA00004651"/>
    </source>
</evidence>
<dbReference type="CDD" id="cd17324">
    <property type="entry name" value="MFS_NepI_like"/>
    <property type="match status" value="1"/>
</dbReference>
<dbReference type="GO" id="GO:0022857">
    <property type="term" value="F:transmembrane transporter activity"/>
    <property type="evidence" value="ECO:0007669"/>
    <property type="project" value="InterPro"/>
</dbReference>
<organism evidence="10 11">
    <name type="scientific">Ethanoligenens harbinense (strain DSM 18485 / JCM 12961 / CGMCC 1.5033 / YUAN-3)</name>
    <dbReference type="NCBI Taxonomy" id="663278"/>
    <lineage>
        <taxon>Bacteria</taxon>
        <taxon>Bacillati</taxon>
        <taxon>Bacillota</taxon>
        <taxon>Clostridia</taxon>
        <taxon>Eubacteriales</taxon>
        <taxon>Oscillospiraceae</taxon>
        <taxon>Ethanoligenens</taxon>
    </lineage>
</organism>
<keyword evidence="7 8" id="KW-0472">Membrane</keyword>
<dbReference type="SUPFAM" id="SSF103473">
    <property type="entry name" value="MFS general substrate transporter"/>
    <property type="match status" value="1"/>
</dbReference>
<reference evidence="10 11" key="1">
    <citation type="submission" date="2010-12" db="EMBL/GenBank/DDBJ databases">
        <title>Complete sequence of Ethanoligenens harbinense YUAN-3.</title>
        <authorList>
            <person name="Lucas S."/>
            <person name="Copeland A."/>
            <person name="Lapidus A."/>
            <person name="Cheng J.-F."/>
            <person name="Bruce D."/>
            <person name="Goodwin L."/>
            <person name="Pitluck S."/>
            <person name="Chertkov O."/>
            <person name="Misra M."/>
            <person name="Detter J.C."/>
            <person name="Han C."/>
            <person name="Tapia R."/>
            <person name="Land M."/>
            <person name="Hauser L."/>
            <person name="Jeffries C."/>
            <person name="Kyrpides N."/>
            <person name="Ivanova N."/>
            <person name="Mikhailova N."/>
            <person name="Wang A."/>
            <person name="Mouttaki H."/>
            <person name="He Z."/>
            <person name="Zhou J."/>
            <person name="Hemme C.L."/>
            <person name="Woyke T."/>
        </authorList>
    </citation>
    <scope>NUCLEOTIDE SEQUENCE [LARGE SCALE GENOMIC DNA]</scope>
    <source>
        <strain evidence="11">DSM 18485 / JCM 12961 / CGMCC 1.5033 / YUAN-3</strain>
    </source>
</reference>
<evidence type="ECO:0000256" key="7">
    <source>
        <dbReference type="ARBA" id="ARBA00023136"/>
    </source>
</evidence>
<evidence type="ECO:0000313" key="10">
    <source>
        <dbReference type="EMBL" id="ADU27623.1"/>
    </source>
</evidence>
<keyword evidence="6 8" id="KW-1133">Transmembrane helix</keyword>
<dbReference type="HOGENOM" id="CLU_001265_19_3_9"/>
<evidence type="ECO:0000256" key="5">
    <source>
        <dbReference type="ARBA" id="ARBA00022692"/>
    </source>
</evidence>
<feature type="transmembrane region" description="Helical" evidence="8">
    <location>
        <begin position="105"/>
        <end position="126"/>
    </location>
</feature>
<feature type="domain" description="Major facilitator superfamily (MFS) profile" evidence="9">
    <location>
        <begin position="10"/>
        <end position="405"/>
    </location>
</feature>
<dbReference type="PANTHER" id="PTHR43271:SF1">
    <property type="entry name" value="INNER MEMBRANE TRANSPORT PROTEIN YNFM"/>
    <property type="match status" value="1"/>
</dbReference>
<keyword evidence="3" id="KW-0813">Transport</keyword>
<evidence type="ECO:0000256" key="6">
    <source>
        <dbReference type="ARBA" id="ARBA00022989"/>
    </source>
</evidence>